<dbReference type="EMBL" id="SKBN01000185">
    <property type="protein sequence ID" value="TGJ81102.1"/>
    <property type="molecule type" value="Genomic_DNA"/>
</dbReference>
<accession>A0A4Z0YXI0</accession>
<sequence>MVRLPPRKPVGVNIRARDDRAAAPRPQHAPKRACAKPASLPKLVPELDEYHRFADALAAELETLDDNGALDHEDEDEEALEESAKLRQPDTTAALIDTMIQIVGQVCGPVPDRELFPDNVHHNIAKHDHDYMTILNGLFEVARSTSESEVDDSPFTLRVLRWLQTNSGEKTRNALSELLISKLLFSTFSRLAHSTALVMVSQTSSAFIFCMGLENKGLIEEI</sequence>
<protein>
    <submittedName>
        <fullName evidence="2">Uncharacterized protein</fullName>
    </submittedName>
</protein>
<dbReference type="OrthoDB" id="4619081at2759"/>
<evidence type="ECO:0000313" key="3">
    <source>
        <dbReference type="Proteomes" id="UP000297716"/>
    </source>
</evidence>
<name>A0A4Z0YXI0_9PEZI</name>
<keyword evidence="3" id="KW-1185">Reference proteome</keyword>
<evidence type="ECO:0000256" key="1">
    <source>
        <dbReference type="SAM" id="MobiDB-lite"/>
    </source>
</evidence>
<organism evidence="2 3">
    <name type="scientific">Xylaria hypoxylon</name>
    <dbReference type="NCBI Taxonomy" id="37992"/>
    <lineage>
        <taxon>Eukaryota</taxon>
        <taxon>Fungi</taxon>
        <taxon>Dikarya</taxon>
        <taxon>Ascomycota</taxon>
        <taxon>Pezizomycotina</taxon>
        <taxon>Sordariomycetes</taxon>
        <taxon>Xylariomycetidae</taxon>
        <taxon>Xylariales</taxon>
        <taxon>Xylariaceae</taxon>
        <taxon>Xylaria</taxon>
    </lineage>
</organism>
<reference evidence="2 3" key="1">
    <citation type="submission" date="2019-03" db="EMBL/GenBank/DDBJ databases">
        <title>Draft genome sequence of Xylaria hypoxylon DSM 108379, a ubiquitous saprotrophic-parasitic fungi on hardwood.</title>
        <authorList>
            <person name="Buettner E."/>
            <person name="Leonhardt S."/>
            <person name="Gebauer A.M."/>
            <person name="Liers C."/>
            <person name="Hofrichter M."/>
            <person name="Kellner H."/>
        </authorList>
    </citation>
    <scope>NUCLEOTIDE SEQUENCE [LARGE SCALE GENOMIC DNA]</scope>
    <source>
        <strain evidence="2 3">DSM 108379</strain>
    </source>
</reference>
<evidence type="ECO:0000313" key="2">
    <source>
        <dbReference type="EMBL" id="TGJ81102.1"/>
    </source>
</evidence>
<comment type="caution">
    <text evidence="2">The sequence shown here is derived from an EMBL/GenBank/DDBJ whole genome shotgun (WGS) entry which is preliminary data.</text>
</comment>
<dbReference type="AlphaFoldDB" id="A0A4Z0YXI0"/>
<gene>
    <name evidence="2" type="ORF">E0Z10_g7671</name>
</gene>
<feature type="region of interest" description="Disordered" evidence="1">
    <location>
        <begin position="1"/>
        <end position="37"/>
    </location>
</feature>
<dbReference type="Proteomes" id="UP000297716">
    <property type="component" value="Unassembled WGS sequence"/>
</dbReference>
<proteinExistence type="predicted"/>